<gene>
    <name evidence="4" type="ORF">SAMN05444377_101107</name>
</gene>
<dbReference type="SUPFAM" id="SSF100920">
    <property type="entry name" value="Heat shock protein 70kD (HSP70), peptide-binding domain"/>
    <property type="match status" value="1"/>
</dbReference>
<dbReference type="Proteomes" id="UP000184147">
    <property type="component" value="Unassembled WGS sequence"/>
</dbReference>
<proteinExistence type="inferred from homology"/>
<dbReference type="GO" id="GO:0005524">
    <property type="term" value="F:ATP binding"/>
    <property type="evidence" value="ECO:0007669"/>
    <property type="project" value="UniProtKB-KW"/>
</dbReference>
<reference evidence="4 5" key="1">
    <citation type="submission" date="2016-11" db="EMBL/GenBank/DDBJ databases">
        <authorList>
            <person name="Jaros S."/>
            <person name="Januszkiewicz K."/>
            <person name="Wedrychowicz H."/>
        </authorList>
    </citation>
    <scope>NUCLEOTIDE SEQUENCE [LARGE SCALE GENOMIC DNA]</scope>
    <source>
        <strain evidence="4 5">DSM 25660</strain>
    </source>
</reference>
<dbReference type="FunFam" id="3.30.420.40:FF:000028">
    <property type="entry name" value="heat shock 70 kDa protein-like"/>
    <property type="match status" value="1"/>
</dbReference>
<keyword evidence="5" id="KW-1185">Reference proteome</keyword>
<dbReference type="Gene3D" id="2.60.34.10">
    <property type="entry name" value="Substrate Binding Domain Of DNAk, Chain A, domain 1"/>
    <property type="match status" value="1"/>
</dbReference>
<name>A0A1M4VZT1_9FLAO</name>
<evidence type="ECO:0000256" key="3">
    <source>
        <dbReference type="ARBA" id="ARBA00022840"/>
    </source>
</evidence>
<dbReference type="RefSeq" id="WP_073360352.1">
    <property type="nucleotide sequence ID" value="NZ_FQVQ01000001.1"/>
</dbReference>
<dbReference type="PROSITE" id="PS00297">
    <property type="entry name" value="HSP70_1"/>
    <property type="match status" value="1"/>
</dbReference>
<dbReference type="STRING" id="1124188.SAMN05444377_101107"/>
<dbReference type="OrthoDB" id="9766019at2"/>
<dbReference type="SUPFAM" id="SSF53067">
    <property type="entry name" value="Actin-like ATPase domain"/>
    <property type="match status" value="2"/>
</dbReference>
<dbReference type="PRINTS" id="PR00301">
    <property type="entry name" value="HEATSHOCK70"/>
</dbReference>
<keyword evidence="2" id="KW-0547">Nucleotide-binding</keyword>
<protein>
    <submittedName>
        <fullName evidence="4">Molecular chaperone DnaK</fullName>
    </submittedName>
</protein>
<dbReference type="InterPro" id="IPR029047">
    <property type="entry name" value="HSP70_peptide-bd_sf"/>
</dbReference>
<dbReference type="AlphaFoldDB" id="A0A1M4VZT1"/>
<organism evidence="4 5">
    <name type="scientific">Flavobacterium fontis</name>
    <dbReference type="NCBI Taxonomy" id="1124188"/>
    <lineage>
        <taxon>Bacteria</taxon>
        <taxon>Pseudomonadati</taxon>
        <taxon>Bacteroidota</taxon>
        <taxon>Flavobacteriia</taxon>
        <taxon>Flavobacteriales</taxon>
        <taxon>Flavobacteriaceae</taxon>
        <taxon>Flavobacterium</taxon>
    </lineage>
</organism>
<sequence>MSNINFGIDLGTTNSAIARYENGKITLYKNPVGFKDTLPSVVSFRKGRIQIGDKARELMLTQSDNVFASFKRKMGSDSTFTVPDWENPLTPVDLSSMVLKELVNFTQPEQPKAAVITIPASFDTIQTNATKKAGYLAGFDEVVLLQEPIAACLAYSNSQSLDLTEVQHWLVYDFGGGTFDVALVRIDHRELKVLDHKGNNFLGGVDLDNLLVEKIICPKIEQATGQTQLWRRMLSGEEADCKKLYFELLFKAEEAKKELSIKTQTAIELDIPFWDAFLDIDLSRVELESVLRDKFEESYQLTEGLLADNAMPFSAINRIILVGGTTYIPYIREQLGLRSGIPVDTHVDPTTAVVIGAAYYAGAKPMERKEVTAAPSTTPQNEPAVEIVFEPHSKDAEELIAVLIQSPFQGFYRLTRADGGFDTGVLRASSKITEFVPLLEKATNQFTLYLLDEHQNIVYQNTSIAITNGLYNIMGQPLPNDICLEVDEEAGKTFMERIFKKNDILPLKKTVYKTTSKNILKNSDEKLIINIVEGNAGGMIGSNLSIGYIEITGKNLPMDLIKGMDIELHFKISESRDLSVSVYIGALDLEINEVFNPHQRHVALDKVALEINAVIQEIEAEMNDSEDEENFTYLAQLKRIKDHLIVLHQEALEGAFDQSTDRKYQLDEMKRLTIQAYDDLVRHKHVLLEIEEYHRTREALESYLEVATPKQKEEFEKIIRNEKEVLQSNNKYMIRQKTKALDDLYDSIYMKQDQRFYNAFYYYRFLDENEYTDTHKFMKLVALGETAIERENIPELKAICYQLWDLLRVKPKSRDEWENFDGDLGLK</sequence>
<dbReference type="PANTHER" id="PTHR19375">
    <property type="entry name" value="HEAT SHOCK PROTEIN 70KDA"/>
    <property type="match status" value="1"/>
</dbReference>
<comment type="similarity">
    <text evidence="1">Belongs to the heat shock protein 70 family.</text>
</comment>
<dbReference type="InterPro" id="IPR013126">
    <property type="entry name" value="Hsp_70_fam"/>
</dbReference>
<dbReference type="InterPro" id="IPR018181">
    <property type="entry name" value="Heat_shock_70_CS"/>
</dbReference>
<dbReference type="Gene3D" id="3.90.640.10">
    <property type="entry name" value="Actin, Chain A, domain 4"/>
    <property type="match status" value="1"/>
</dbReference>
<accession>A0A1M4VZT1</accession>
<evidence type="ECO:0000256" key="2">
    <source>
        <dbReference type="ARBA" id="ARBA00022741"/>
    </source>
</evidence>
<dbReference type="GO" id="GO:0140662">
    <property type="term" value="F:ATP-dependent protein folding chaperone"/>
    <property type="evidence" value="ECO:0007669"/>
    <property type="project" value="InterPro"/>
</dbReference>
<dbReference type="CDD" id="cd24029">
    <property type="entry name" value="ASKHA_NBD_HSP70_DnaK_HscA_HscC"/>
    <property type="match status" value="1"/>
</dbReference>
<dbReference type="InterPro" id="IPR043129">
    <property type="entry name" value="ATPase_NBD"/>
</dbReference>
<evidence type="ECO:0000313" key="5">
    <source>
        <dbReference type="Proteomes" id="UP000184147"/>
    </source>
</evidence>
<dbReference type="Pfam" id="PF00012">
    <property type="entry name" value="HSP70"/>
    <property type="match status" value="1"/>
</dbReference>
<evidence type="ECO:0000313" key="4">
    <source>
        <dbReference type="EMBL" id="SHE74222.1"/>
    </source>
</evidence>
<dbReference type="Gene3D" id="3.30.420.40">
    <property type="match status" value="2"/>
</dbReference>
<keyword evidence="3" id="KW-0067">ATP-binding</keyword>
<dbReference type="PROSITE" id="PS01036">
    <property type="entry name" value="HSP70_3"/>
    <property type="match status" value="1"/>
</dbReference>
<dbReference type="EMBL" id="FQVQ01000001">
    <property type="protein sequence ID" value="SHE74222.1"/>
    <property type="molecule type" value="Genomic_DNA"/>
</dbReference>
<evidence type="ECO:0000256" key="1">
    <source>
        <dbReference type="ARBA" id="ARBA00007381"/>
    </source>
</evidence>